<dbReference type="EMBL" id="BLAL01000172">
    <property type="protein sequence ID" value="GES87901.1"/>
    <property type="molecule type" value="Genomic_DNA"/>
</dbReference>
<sequence>MNLIIEDAKVKKKSLWILFQDLPKAYNRVDIEMLELTLNRIKIPKRIVQLLVNLFSNSRKTVIKTTGTTQFYKVLIRIDQDTLYKLECILQIADEFNKLNNIQINPEKFTLMTNDINALKDKFVKLNFGSHVQEIQLIRPIESVRILSAWINLNLSKVYVINQCKNIITGYNKIIRNKQLTVKIMRYIYN</sequence>
<dbReference type="Proteomes" id="UP000615446">
    <property type="component" value="Unassembled WGS sequence"/>
</dbReference>
<comment type="caution">
    <text evidence="1">The sequence shown here is derived from an EMBL/GenBank/DDBJ whole genome shotgun (WGS) entry which is preliminary data.</text>
</comment>
<gene>
    <name evidence="1" type="ORF">RCL2_001487000</name>
</gene>
<evidence type="ECO:0000313" key="1">
    <source>
        <dbReference type="EMBL" id="GES87901.1"/>
    </source>
</evidence>
<proteinExistence type="predicted"/>
<evidence type="ECO:0000313" key="2">
    <source>
        <dbReference type="Proteomes" id="UP000615446"/>
    </source>
</evidence>
<name>A0A8H3LL22_9GLOM</name>
<evidence type="ECO:0008006" key="3">
    <source>
        <dbReference type="Google" id="ProtNLM"/>
    </source>
</evidence>
<protein>
    <recommendedName>
        <fullName evidence="3">Reverse transcriptase domain-containing protein</fullName>
    </recommendedName>
</protein>
<accession>A0A8H3LL22</accession>
<dbReference type="OrthoDB" id="2448549at2759"/>
<organism evidence="1 2">
    <name type="scientific">Rhizophagus clarus</name>
    <dbReference type="NCBI Taxonomy" id="94130"/>
    <lineage>
        <taxon>Eukaryota</taxon>
        <taxon>Fungi</taxon>
        <taxon>Fungi incertae sedis</taxon>
        <taxon>Mucoromycota</taxon>
        <taxon>Glomeromycotina</taxon>
        <taxon>Glomeromycetes</taxon>
        <taxon>Glomerales</taxon>
        <taxon>Glomeraceae</taxon>
        <taxon>Rhizophagus</taxon>
    </lineage>
</organism>
<dbReference type="AlphaFoldDB" id="A0A8H3LL22"/>
<reference evidence="1" key="1">
    <citation type="submission" date="2019-10" db="EMBL/GenBank/DDBJ databases">
        <title>Conservation and host-specific expression of non-tandemly repeated heterogenous ribosome RNA gene in arbuscular mycorrhizal fungi.</title>
        <authorList>
            <person name="Maeda T."/>
            <person name="Kobayashi Y."/>
            <person name="Nakagawa T."/>
            <person name="Ezawa T."/>
            <person name="Yamaguchi K."/>
            <person name="Bino T."/>
            <person name="Nishimoto Y."/>
            <person name="Shigenobu S."/>
            <person name="Kawaguchi M."/>
        </authorList>
    </citation>
    <scope>NUCLEOTIDE SEQUENCE</scope>
    <source>
        <strain evidence="1">HR1</strain>
    </source>
</reference>